<dbReference type="EMBL" id="JASSZA010000012">
    <property type="protein sequence ID" value="KAK2097075.1"/>
    <property type="molecule type" value="Genomic_DNA"/>
</dbReference>
<sequence>DAEFCLVIDMASSAVDRQTVLVTHLFNSARGTAPAPSVLVLLNSLHHPLEVCKVFPILALGSSESLGTFKPTLHLFPETV</sequence>
<dbReference type="Proteomes" id="UP001266305">
    <property type="component" value="Unassembled WGS sequence"/>
</dbReference>
<feature type="non-terminal residue" evidence="1">
    <location>
        <position position="80"/>
    </location>
</feature>
<accession>A0ABQ9UJX6</accession>
<proteinExistence type="predicted"/>
<protein>
    <submittedName>
        <fullName evidence="1">Uncharacterized protein</fullName>
    </submittedName>
</protein>
<reference evidence="1 2" key="1">
    <citation type="submission" date="2023-05" db="EMBL/GenBank/DDBJ databases">
        <title>B98-5 Cell Line De Novo Hybrid Assembly: An Optical Mapping Approach.</title>
        <authorList>
            <person name="Kananen K."/>
            <person name="Auerbach J.A."/>
            <person name="Kautto E."/>
            <person name="Blachly J.S."/>
        </authorList>
    </citation>
    <scope>NUCLEOTIDE SEQUENCE [LARGE SCALE GENOMIC DNA]</scope>
    <source>
        <strain evidence="1">B95-8</strain>
        <tissue evidence="1">Cell line</tissue>
    </source>
</reference>
<comment type="caution">
    <text evidence="1">The sequence shown here is derived from an EMBL/GenBank/DDBJ whole genome shotgun (WGS) entry which is preliminary data.</text>
</comment>
<organism evidence="1 2">
    <name type="scientific">Saguinus oedipus</name>
    <name type="common">Cotton-top tamarin</name>
    <name type="synonym">Oedipomidas oedipus</name>
    <dbReference type="NCBI Taxonomy" id="9490"/>
    <lineage>
        <taxon>Eukaryota</taxon>
        <taxon>Metazoa</taxon>
        <taxon>Chordata</taxon>
        <taxon>Craniata</taxon>
        <taxon>Vertebrata</taxon>
        <taxon>Euteleostomi</taxon>
        <taxon>Mammalia</taxon>
        <taxon>Eutheria</taxon>
        <taxon>Euarchontoglires</taxon>
        <taxon>Primates</taxon>
        <taxon>Haplorrhini</taxon>
        <taxon>Platyrrhini</taxon>
        <taxon>Cebidae</taxon>
        <taxon>Callitrichinae</taxon>
        <taxon>Saguinus</taxon>
    </lineage>
</organism>
<keyword evidence="2" id="KW-1185">Reference proteome</keyword>
<evidence type="ECO:0000313" key="1">
    <source>
        <dbReference type="EMBL" id="KAK2097075.1"/>
    </source>
</evidence>
<evidence type="ECO:0000313" key="2">
    <source>
        <dbReference type="Proteomes" id="UP001266305"/>
    </source>
</evidence>
<feature type="non-terminal residue" evidence="1">
    <location>
        <position position="1"/>
    </location>
</feature>
<gene>
    <name evidence="1" type="ORF">P7K49_026109</name>
</gene>
<name>A0ABQ9UJX6_SAGOE</name>